<keyword evidence="9" id="KW-1185">Reference proteome</keyword>
<comment type="caution">
    <text evidence="8">The sequence shown here is derived from an EMBL/GenBank/DDBJ whole genome shotgun (WGS) entry which is preliminary data.</text>
</comment>
<feature type="transmembrane region" description="Helical" evidence="5">
    <location>
        <begin position="51"/>
        <end position="73"/>
    </location>
</feature>
<dbReference type="PANTHER" id="PTHR43394">
    <property type="entry name" value="ATP-DEPENDENT PERMEASE MDL1, MITOCHONDRIAL"/>
    <property type="match status" value="1"/>
</dbReference>
<dbReference type="InterPro" id="IPR036640">
    <property type="entry name" value="ABC1_TM_sf"/>
</dbReference>
<dbReference type="Gene3D" id="1.20.1560.10">
    <property type="entry name" value="ABC transporter type 1, transmembrane domain"/>
    <property type="match status" value="1"/>
</dbReference>
<proteinExistence type="predicted"/>
<dbReference type="SUPFAM" id="SSF52540">
    <property type="entry name" value="P-loop containing nucleoside triphosphate hydrolases"/>
    <property type="match status" value="1"/>
</dbReference>
<dbReference type="InterPro" id="IPR003439">
    <property type="entry name" value="ABC_transporter-like_ATP-bd"/>
</dbReference>
<evidence type="ECO:0000256" key="2">
    <source>
        <dbReference type="ARBA" id="ARBA00022692"/>
    </source>
</evidence>
<dbReference type="InterPro" id="IPR027417">
    <property type="entry name" value="P-loop_NTPase"/>
</dbReference>
<feature type="transmembrane region" description="Helical" evidence="5">
    <location>
        <begin position="85"/>
        <end position="103"/>
    </location>
</feature>
<gene>
    <name evidence="8" type="ORF">Q7514_16155</name>
</gene>
<name>A0ABU7LBX9_9NOCA</name>
<protein>
    <submittedName>
        <fullName evidence="8">ABC transporter ATP-binding protein</fullName>
    </submittedName>
</protein>
<feature type="domain" description="ABC transmembrane type-1" evidence="7">
    <location>
        <begin position="51"/>
        <end position="325"/>
    </location>
</feature>
<dbReference type="Gene3D" id="3.40.50.300">
    <property type="entry name" value="P-loop containing nucleotide triphosphate hydrolases"/>
    <property type="match status" value="1"/>
</dbReference>
<evidence type="ECO:0000256" key="1">
    <source>
        <dbReference type="ARBA" id="ARBA00004651"/>
    </source>
</evidence>
<evidence type="ECO:0000313" key="8">
    <source>
        <dbReference type="EMBL" id="MEE2059056.1"/>
    </source>
</evidence>
<dbReference type="CDD" id="cd07346">
    <property type="entry name" value="ABC_6TM_exporters"/>
    <property type="match status" value="1"/>
</dbReference>
<dbReference type="SUPFAM" id="SSF90123">
    <property type="entry name" value="ABC transporter transmembrane region"/>
    <property type="match status" value="1"/>
</dbReference>
<evidence type="ECO:0000313" key="9">
    <source>
        <dbReference type="Proteomes" id="UP001336020"/>
    </source>
</evidence>
<evidence type="ECO:0000256" key="5">
    <source>
        <dbReference type="SAM" id="Phobius"/>
    </source>
</evidence>
<dbReference type="GO" id="GO:0005524">
    <property type="term" value="F:ATP binding"/>
    <property type="evidence" value="ECO:0007669"/>
    <property type="project" value="UniProtKB-KW"/>
</dbReference>
<reference evidence="8 9" key="1">
    <citation type="submission" date="2023-07" db="EMBL/GenBank/DDBJ databases">
        <authorList>
            <person name="Girao M."/>
            <person name="Carvalho M.F."/>
        </authorList>
    </citation>
    <scope>NUCLEOTIDE SEQUENCE [LARGE SCALE GENOMIC DNA]</scope>
    <source>
        <strain evidence="8 9">YIM65754</strain>
    </source>
</reference>
<dbReference type="InterPro" id="IPR017871">
    <property type="entry name" value="ABC_transporter-like_CS"/>
</dbReference>
<keyword evidence="8" id="KW-0067">ATP-binding</keyword>
<organism evidence="8 9">
    <name type="scientific">Rhodococcus artemisiae</name>
    <dbReference type="NCBI Taxonomy" id="714159"/>
    <lineage>
        <taxon>Bacteria</taxon>
        <taxon>Bacillati</taxon>
        <taxon>Actinomycetota</taxon>
        <taxon>Actinomycetes</taxon>
        <taxon>Mycobacteriales</taxon>
        <taxon>Nocardiaceae</taxon>
        <taxon>Rhodococcus</taxon>
    </lineage>
</organism>
<dbReference type="RefSeq" id="WP_330134304.1">
    <property type="nucleotide sequence ID" value="NZ_JAUTXY010000007.1"/>
</dbReference>
<keyword evidence="4 5" id="KW-0472">Membrane</keyword>
<dbReference type="EMBL" id="JAUTXY010000007">
    <property type="protein sequence ID" value="MEE2059056.1"/>
    <property type="molecule type" value="Genomic_DNA"/>
</dbReference>
<feature type="transmembrane region" description="Helical" evidence="5">
    <location>
        <begin position="269"/>
        <end position="291"/>
    </location>
</feature>
<evidence type="ECO:0000256" key="3">
    <source>
        <dbReference type="ARBA" id="ARBA00022989"/>
    </source>
</evidence>
<evidence type="ECO:0000259" key="6">
    <source>
        <dbReference type="PROSITE" id="PS50893"/>
    </source>
</evidence>
<dbReference type="Proteomes" id="UP001336020">
    <property type="component" value="Unassembled WGS sequence"/>
</dbReference>
<evidence type="ECO:0000256" key="4">
    <source>
        <dbReference type="ARBA" id="ARBA00023136"/>
    </source>
</evidence>
<dbReference type="PROSITE" id="PS50893">
    <property type="entry name" value="ABC_TRANSPORTER_2"/>
    <property type="match status" value="1"/>
</dbReference>
<sequence>MSDWTDGRLPVFFEAAEQQPPHRPIAIDAETTPRKLVLRTMFADLPRTVPAAVLLVGHQVGEVLVPIVMGLAIDQAIKTSDMAATVRWVLVLGLVFAFLSFSYRFGSRIGFLGINTVQHRLRTQVTDRILDPRGLGGGHTPGVLLSIASTDVQRLAMAVALGLYPVAEIFAVIFCGIILLSISWELGLLILLGAPALLWCLDKAGGRLRARSAAEQRAAGDAAGSATDLVTGFRVIKGMHAEAEAERRYRSASERALAAVIKARRSHGAYVGAMEAIAAVFVVAVGVVGGIKTVNGALSVGQLITVVGLTSVAMGPMQALGTNFGKVWVAAHASAARVLMVLHAPFARTAGHREQEAADAVPLRFDGVDVGQGALDLTLPVSGVTALVCDAATAAKLTTLLSRVKTPESGTVWAGVDDLYELSEPAALRAVRVAPHTSTLFEGTVGENVTAGSPQQPDRVAAALLAAACDDVISTLPYGLDTSVGEAGRLLSGGQRQRVALARALASDTRTLVLVNPTSAVDSVTEADIAERLPQVRAGTATVIFTHSPTLIAAADHVLTISATGRVADTTAKAEVTA</sequence>
<feature type="domain" description="ABC transporter" evidence="6">
    <location>
        <begin position="347"/>
        <end position="576"/>
    </location>
</feature>
<accession>A0ABU7LBX9</accession>
<dbReference type="Pfam" id="PF00664">
    <property type="entry name" value="ABC_membrane"/>
    <property type="match status" value="1"/>
</dbReference>
<dbReference type="PROSITE" id="PS00211">
    <property type="entry name" value="ABC_TRANSPORTER_1"/>
    <property type="match status" value="1"/>
</dbReference>
<dbReference type="PROSITE" id="PS50929">
    <property type="entry name" value="ABC_TM1F"/>
    <property type="match status" value="1"/>
</dbReference>
<keyword evidence="8" id="KW-0547">Nucleotide-binding</keyword>
<dbReference type="PANTHER" id="PTHR43394:SF1">
    <property type="entry name" value="ATP-BINDING CASSETTE SUB-FAMILY B MEMBER 10, MITOCHONDRIAL"/>
    <property type="match status" value="1"/>
</dbReference>
<keyword evidence="2 5" id="KW-0812">Transmembrane</keyword>
<feature type="transmembrane region" description="Helical" evidence="5">
    <location>
        <begin position="169"/>
        <end position="201"/>
    </location>
</feature>
<comment type="subcellular location">
    <subcellularLocation>
        <location evidence="1">Cell membrane</location>
        <topology evidence="1">Multi-pass membrane protein</topology>
    </subcellularLocation>
</comment>
<dbReference type="Pfam" id="PF00005">
    <property type="entry name" value="ABC_tran"/>
    <property type="match status" value="1"/>
</dbReference>
<dbReference type="InterPro" id="IPR039421">
    <property type="entry name" value="Type_1_exporter"/>
</dbReference>
<evidence type="ECO:0000259" key="7">
    <source>
        <dbReference type="PROSITE" id="PS50929"/>
    </source>
</evidence>
<dbReference type="InterPro" id="IPR011527">
    <property type="entry name" value="ABC1_TM_dom"/>
</dbReference>
<keyword evidence="3 5" id="KW-1133">Transmembrane helix</keyword>